<feature type="region of interest" description="Disordered" evidence="1">
    <location>
        <begin position="1"/>
        <end position="86"/>
    </location>
</feature>
<dbReference type="EMBL" id="RAWG01000309">
    <property type="protein sequence ID" value="RKH36065.1"/>
    <property type="molecule type" value="Genomic_DNA"/>
</dbReference>
<dbReference type="RefSeq" id="WP_120629258.1">
    <property type="nucleotide sequence ID" value="NZ_RAWG01000309.1"/>
</dbReference>
<evidence type="ECO:0000256" key="1">
    <source>
        <dbReference type="SAM" id="MobiDB-lite"/>
    </source>
</evidence>
<gene>
    <name evidence="2" type="ORF">D7X12_33335</name>
</gene>
<evidence type="ECO:0000313" key="3">
    <source>
        <dbReference type="Proteomes" id="UP000273405"/>
    </source>
</evidence>
<name>A0A3A8N4N3_9BACT</name>
<dbReference type="AlphaFoldDB" id="A0A3A8N4N3"/>
<keyword evidence="3" id="KW-1185">Reference proteome</keyword>
<feature type="compositionally biased region" description="Low complexity" evidence="1">
    <location>
        <begin position="1"/>
        <end position="34"/>
    </location>
</feature>
<evidence type="ECO:0000313" key="2">
    <source>
        <dbReference type="EMBL" id="RKH36065.1"/>
    </source>
</evidence>
<dbReference type="Proteomes" id="UP000273405">
    <property type="component" value="Unassembled WGS sequence"/>
</dbReference>
<feature type="compositionally biased region" description="Basic and acidic residues" evidence="1">
    <location>
        <begin position="76"/>
        <end position="86"/>
    </location>
</feature>
<protein>
    <submittedName>
        <fullName evidence="2">DUF2934 domain-containing protein</fullName>
    </submittedName>
</protein>
<sequence>MARQNSQKSPQSPAPKSTSERPQAPQAQPAPQAASNSATATRSPPAPTNEQIARRAYEIYQARGGTHGSSEQDWFQAERELKLGRQ</sequence>
<reference evidence="3" key="1">
    <citation type="submission" date="2018-09" db="EMBL/GenBank/DDBJ databases">
        <authorList>
            <person name="Livingstone P.G."/>
            <person name="Whitworth D.E."/>
        </authorList>
    </citation>
    <scope>NUCLEOTIDE SEQUENCE [LARGE SCALE GENOMIC DNA]</scope>
    <source>
        <strain evidence="3">CA040B</strain>
    </source>
</reference>
<accession>A0A3A8N4N3</accession>
<proteinExistence type="predicted"/>
<comment type="caution">
    <text evidence="2">The sequence shown here is derived from an EMBL/GenBank/DDBJ whole genome shotgun (WGS) entry which is preliminary data.</text>
</comment>
<dbReference type="OrthoDB" id="9811127at2"/>
<organism evidence="2 3">
    <name type="scientific">Corallococcus sicarius</name>
    <dbReference type="NCBI Taxonomy" id="2316726"/>
    <lineage>
        <taxon>Bacteria</taxon>
        <taxon>Pseudomonadati</taxon>
        <taxon>Myxococcota</taxon>
        <taxon>Myxococcia</taxon>
        <taxon>Myxococcales</taxon>
        <taxon>Cystobacterineae</taxon>
        <taxon>Myxococcaceae</taxon>
        <taxon>Corallococcus</taxon>
    </lineage>
</organism>
<dbReference type="Pfam" id="PF11154">
    <property type="entry name" value="DUF2934"/>
    <property type="match status" value="1"/>
</dbReference>
<dbReference type="InterPro" id="IPR021327">
    <property type="entry name" value="DUF2934"/>
</dbReference>